<evidence type="ECO:0000256" key="5">
    <source>
        <dbReference type="SAM" id="MobiDB-lite"/>
    </source>
</evidence>
<keyword evidence="3 4" id="KW-0349">Heme</keyword>
<dbReference type="GO" id="GO:0016705">
    <property type="term" value="F:oxidoreductase activity, acting on paired donors, with incorporation or reduction of molecular oxygen"/>
    <property type="evidence" value="ECO:0007669"/>
    <property type="project" value="InterPro"/>
</dbReference>
<evidence type="ECO:0000313" key="7">
    <source>
        <dbReference type="Proteomes" id="UP000321424"/>
    </source>
</evidence>
<name>A0A511MIL5_9NOCA</name>
<sequence length="535" mass="60585">MTTINHGTDLPGHPGTDTPPPSLPLVPITARSAWAAQLMTIALSGWIDDPGKKSRDAGEITRAAYPVLPKPLRLLFPDPYADGWTGETVFVNSPRIAHEMYNLPPGHLDHEAWKKAHTLLLGSQSPFVLREPDHTRVRRALATELTPPRIETYRQRSVERLDAMIDQLPLDTPVSLHDFYTRFTQDVILRVVFGWDDCRDLDELAEFLYRASRHYATRKIGGLLAYQLNARIKMRPRANRDVADRDDVPLRILYKAYRLRKHADELLYRKIAELRARPNDSIATRLIERGAREDPPWTDKRLRDIIATLTVAGHDTSVLGYAWATQYLLHNPEPRATVTAEARAAITDRYAQACNTEALRMQAPVLAALPSPLRQDIVLGGYRIRKGTLLFLPATALHYNTDLYPEPETYRPERWFETKPERYGFIPFGAGPHRCPGSTFYLTEAAIVTHRVFGRLDLEPRRRRVDPARFIFATVSRPKSGTDVIIRHRRPAAEVPWYRPGHAEGLTPLKQALLPPDPGADEPARCPYPTPAPTA</sequence>
<evidence type="ECO:0000256" key="4">
    <source>
        <dbReference type="RuleBase" id="RU000461"/>
    </source>
</evidence>
<accession>A0A511MIL5</accession>
<reference evidence="6 7" key="1">
    <citation type="submission" date="2019-07" db="EMBL/GenBank/DDBJ databases">
        <title>Whole genome shotgun sequence of Nocardia ninae NBRC 108245.</title>
        <authorList>
            <person name="Hosoyama A."/>
            <person name="Uohara A."/>
            <person name="Ohji S."/>
            <person name="Ichikawa N."/>
        </authorList>
    </citation>
    <scope>NUCLEOTIDE SEQUENCE [LARGE SCALE GENOMIC DNA]</scope>
    <source>
        <strain evidence="6 7">NBRC 108245</strain>
    </source>
</reference>
<evidence type="ECO:0000313" key="6">
    <source>
        <dbReference type="EMBL" id="GEM39948.1"/>
    </source>
</evidence>
<dbReference type="GO" id="GO:0005506">
    <property type="term" value="F:iron ion binding"/>
    <property type="evidence" value="ECO:0007669"/>
    <property type="project" value="InterPro"/>
</dbReference>
<dbReference type="GO" id="GO:0020037">
    <property type="term" value="F:heme binding"/>
    <property type="evidence" value="ECO:0007669"/>
    <property type="project" value="InterPro"/>
</dbReference>
<protein>
    <recommendedName>
        <fullName evidence="8">Cytochrome P450</fullName>
    </recommendedName>
</protein>
<evidence type="ECO:0000256" key="2">
    <source>
        <dbReference type="ARBA" id="ARBA00010617"/>
    </source>
</evidence>
<gene>
    <name evidence="6" type="ORF">NN4_44670</name>
</gene>
<dbReference type="InterPro" id="IPR002401">
    <property type="entry name" value="Cyt_P450_E_grp-I"/>
</dbReference>
<dbReference type="PANTHER" id="PTHR24305:SF166">
    <property type="entry name" value="CYTOCHROME P450 12A4, MITOCHONDRIAL-RELATED"/>
    <property type="match status" value="1"/>
</dbReference>
<dbReference type="GO" id="GO:0004497">
    <property type="term" value="F:monooxygenase activity"/>
    <property type="evidence" value="ECO:0007669"/>
    <property type="project" value="UniProtKB-KW"/>
</dbReference>
<feature type="binding site" description="axial binding residue" evidence="3">
    <location>
        <position position="435"/>
    </location>
    <ligand>
        <name>heme</name>
        <dbReference type="ChEBI" id="CHEBI:30413"/>
    </ligand>
    <ligandPart>
        <name>Fe</name>
        <dbReference type="ChEBI" id="CHEBI:18248"/>
    </ligandPart>
</feature>
<evidence type="ECO:0000256" key="3">
    <source>
        <dbReference type="PIRSR" id="PIRSR602401-1"/>
    </source>
</evidence>
<dbReference type="PROSITE" id="PS00086">
    <property type="entry name" value="CYTOCHROME_P450"/>
    <property type="match status" value="1"/>
</dbReference>
<keyword evidence="3 4" id="KW-0408">Iron</keyword>
<keyword evidence="4" id="KW-0560">Oxidoreductase</keyword>
<comment type="similarity">
    <text evidence="2 4">Belongs to the cytochrome P450 family.</text>
</comment>
<dbReference type="SUPFAM" id="SSF48264">
    <property type="entry name" value="Cytochrome P450"/>
    <property type="match status" value="1"/>
</dbReference>
<keyword evidence="7" id="KW-1185">Reference proteome</keyword>
<evidence type="ECO:0008006" key="8">
    <source>
        <dbReference type="Google" id="ProtNLM"/>
    </source>
</evidence>
<organism evidence="6 7">
    <name type="scientific">Nocardia ninae NBRC 108245</name>
    <dbReference type="NCBI Taxonomy" id="1210091"/>
    <lineage>
        <taxon>Bacteria</taxon>
        <taxon>Bacillati</taxon>
        <taxon>Actinomycetota</taxon>
        <taxon>Actinomycetes</taxon>
        <taxon>Mycobacteriales</taxon>
        <taxon>Nocardiaceae</taxon>
        <taxon>Nocardia</taxon>
    </lineage>
</organism>
<feature type="compositionally biased region" description="Pro residues" evidence="5">
    <location>
        <begin position="526"/>
        <end position="535"/>
    </location>
</feature>
<dbReference type="Proteomes" id="UP000321424">
    <property type="component" value="Unassembled WGS sequence"/>
</dbReference>
<comment type="caution">
    <text evidence="6">The sequence shown here is derived from an EMBL/GenBank/DDBJ whole genome shotgun (WGS) entry which is preliminary data.</text>
</comment>
<dbReference type="PANTHER" id="PTHR24305">
    <property type="entry name" value="CYTOCHROME P450"/>
    <property type="match status" value="1"/>
</dbReference>
<comment type="cofactor">
    <cofactor evidence="1 3">
        <name>heme</name>
        <dbReference type="ChEBI" id="CHEBI:30413"/>
    </cofactor>
</comment>
<dbReference type="EMBL" id="BJXA01000030">
    <property type="protein sequence ID" value="GEM39948.1"/>
    <property type="molecule type" value="Genomic_DNA"/>
</dbReference>
<feature type="region of interest" description="Disordered" evidence="5">
    <location>
        <begin position="508"/>
        <end position="535"/>
    </location>
</feature>
<keyword evidence="4" id="KW-0503">Monooxygenase</keyword>
<dbReference type="InterPro" id="IPR050121">
    <property type="entry name" value="Cytochrome_P450_monoxygenase"/>
</dbReference>
<proteinExistence type="inferred from homology"/>
<dbReference type="PRINTS" id="PR00463">
    <property type="entry name" value="EP450I"/>
</dbReference>
<dbReference type="RefSeq" id="WP_186818557.1">
    <property type="nucleotide sequence ID" value="NZ_BJXA01000030.1"/>
</dbReference>
<dbReference type="AlphaFoldDB" id="A0A511MIL5"/>
<dbReference type="Gene3D" id="1.10.630.10">
    <property type="entry name" value="Cytochrome P450"/>
    <property type="match status" value="1"/>
</dbReference>
<dbReference type="InterPro" id="IPR001128">
    <property type="entry name" value="Cyt_P450"/>
</dbReference>
<dbReference type="InterPro" id="IPR036396">
    <property type="entry name" value="Cyt_P450_sf"/>
</dbReference>
<dbReference type="InterPro" id="IPR017972">
    <property type="entry name" value="Cyt_P450_CS"/>
</dbReference>
<dbReference type="Pfam" id="PF00067">
    <property type="entry name" value="p450"/>
    <property type="match status" value="1"/>
</dbReference>
<evidence type="ECO:0000256" key="1">
    <source>
        <dbReference type="ARBA" id="ARBA00001971"/>
    </source>
</evidence>
<keyword evidence="3 4" id="KW-0479">Metal-binding</keyword>
<feature type="region of interest" description="Disordered" evidence="5">
    <location>
        <begin position="1"/>
        <end position="23"/>
    </location>
</feature>